<gene>
    <name evidence="2" type="ORF">IC621_09935</name>
</gene>
<accession>A0A926NBP5</accession>
<protein>
    <submittedName>
        <fullName evidence="2">Uncharacterized protein</fullName>
    </submittedName>
</protein>
<dbReference type="EMBL" id="JACXAI010000010">
    <property type="protein sequence ID" value="MBD1380549.1"/>
    <property type="molecule type" value="Genomic_DNA"/>
</dbReference>
<evidence type="ECO:0000313" key="2">
    <source>
        <dbReference type="EMBL" id="MBD1380549.1"/>
    </source>
</evidence>
<evidence type="ECO:0000313" key="3">
    <source>
        <dbReference type="Proteomes" id="UP000626844"/>
    </source>
</evidence>
<proteinExistence type="predicted"/>
<reference evidence="2" key="1">
    <citation type="submission" date="2020-09" db="EMBL/GenBank/DDBJ databases">
        <title>A novel bacterium of genus Bacillus, isolated from South China Sea.</title>
        <authorList>
            <person name="Huang H."/>
            <person name="Mo K."/>
            <person name="Hu Y."/>
        </authorList>
    </citation>
    <scope>NUCLEOTIDE SEQUENCE</scope>
    <source>
        <strain evidence="2">IB182487</strain>
    </source>
</reference>
<comment type="caution">
    <text evidence="2">The sequence shown here is derived from an EMBL/GenBank/DDBJ whole genome shotgun (WGS) entry which is preliminary data.</text>
</comment>
<feature type="chain" id="PRO_5036910789" evidence="1">
    <location>
        <begin position="28"/>
        <end position="132"/>
    </location>
</feature>
<organism evidence="2 3">
    <name type="scientific">Metabacillus arenae</name>
    <dbReference type="NCBI Taxonomy" id="2771434"/>
    <lineage>
        <taxon>Bacteria</taxon>
        <taxon>Bacillati</taxon>
        <taxon>Bacillota</taxon>
        <taxon>Bacilli</taxon>
        <taxon>Bacillales</taxon>
        <taxon>Bacillaceae</taxon>
        <taxon>Metabacillus</taxon>
    </lineage>
</organism>
<sequence length="132" mass="14189">MKKWVAIFSFAVLLVSTLFTNATGAIAQEGQVTKVGTPLHSITILGAGYGKGPNGEEWIYTVAKGSPAVLSVIDSHTGERIYSFQLEGASDAWGLEVLKNGTVYIAGSKNLYRFVPSEEKVEKFALRPNPSP</sequence>
<keyword evidence="3" id="KW-1185">Reference proteome</keyword>
<evidence type="ECO:0000256" key="1">
    <source>
        <dbReference type="SAM" id="SignalP"/>
    </source>
</evidence>
<dbReference type="Proteomes" id="UP000626844">
    <property type="component" value="Unassembled WGS sequence"/>
</dbReference>
<dbReference type="RefSeq" id="WP_191158140.1">
    <property type="nucleotide sequence ID" value="NZ_JACXAI010000010.1"/>
</dbReference>
<feature type="signal peptide" evidence="1">
    <location>
        <begin position="1"/>
        <end position="27"/>
    </location>
</feature>
<name>A0A926NBP5_9BACI</name>
<keyword evidence="1" id="KW-0732">Signal</keyword>
<dbReference type="AlphaFoldDB" id="A0A926NBP5"/>